<proteinExistence type="predicted"/>
<comment type="caution">
    <text evidence="1">The sequence shown here is derived from an EMBL/GenBank/DDBJ whole genome shotgun (WGS) entry which is preliminary data.</text>
</comment>
<dbReference type="InterPro" id="IPR011051">
    <property type="entry name" value="RmlC_Cupin_sf"/>
</dbReference>
<keyword evidence="2" id="KW-1185">Reference proteome</keyword>
<evidence type="ECO:0000313" key="2">
    <source>
        <dbReference type="Proteomes" id="UP001165587"/>
    </source>
</evidence>
<organism evidence="1 2">
    <name type="scientific">Herbiconiux oxytropis</name>
    <dbReference type="NCBI Taxonomy" id="2970915"/>
    <lineage>
        <taxon>Bacteria</taxon>
        <taxon>Bacillati</taxon>
        <taxon>Actinomycetota</taxon>
        <taxon>Actinomycetes</taxon>
        <taxon>Micrococcales</taxon>
        <taxon>Microbacteriaceae</taxon>
        <taxon>Herbiconiux</taxon>
    </lineage>
</organism>
<accession>A0AA42BVK3</accession>
<sequence length="189" mass="21019">MTTDTPPAARPSIQPFTYVDAPELLESGVMEFKEIPEASIVNATDDSMGVGLFSKVLFRDVPPEGSDRTDGLSLVHAWLAPHFELPPHSHDGDCLYYIASGTLILGKRTLGAGDGFFVPKDSPYRYTAGPEGVEVVEFRTSIKFDYKFADSNDARWKDRYAYATSHRDEWVSARDEFLKDKTSETDVTA</sequence>
<dbReference type="EMBL" id="JANLCK010000010">
    <property type="protein sequence ID" value="MCS5727356.1"/>
    <property type="molecule type" value="Genomic_DNA"/>
</dbReference>
<evidence type="ECO:0008006" key="3">
    <source>
        <dbReference type="Google" id="ProtNLM"/>
    </source>
</evidence>
<gene>
    <name evidence="1" type="ORF">N1028_15785</name>
</gene>
<dbReference type="InterPro" id="IPR014710">
    <property type="entry name" value="RmlC-like_jellyroll"/>
</dbReference>
<dbReference type="Proteomes" id="UP001165587">
    <property type="component" value="Unassembled WGS sequence"/>
</dbReference>
<reference evidence="1" key="1">
    <citation type="submission" date="2022-08" db="EMBL/GenBank/DDBJ databases">
        <authorList>
            <person name="Deng Y."/>
            <person name="Han X.-F."/>
            <person name="Zhang Y.-Q."/>
        </authorList>
    </citation>
    <scope>NUCLEOTIDE SEQUENCE</scope>
    <source>
        <strain evidence="1">CPCC 203407</strain>
    </source>
</reference>
<name>A0AA42BVK3_9MICO</name>
<protein>
    <recommendedName>
        <fullName evidence="3">Cupin domain-containing protein</fullName>
    </recommendedName>
</protein>
<evidence type="ECO:0000313" key="1">
    <source>
        <dbReference type="EMBL" id="MCS5727356.1"/>
    </source>
</evidence>
<dbReference type="RefSeq" id="WP_259530347.1">
    <property type="nucleotide sequence ID" value="NZ_JANLCK010000010.1"/>
</dbReference>
<dbReference type="Gene3D" id="2.60.120.10">
    <property type="entry name" value="Jelly Rolls"/>
    <property type="match status" value="1"/>
</dbReference>
<dbReference type="AlphaFoldDB" id="A0AA42BVK3"/>
<dbReference type="SUPFAM" id="SSF51182">
    <property type="entry name" value="RmlC-like cupins"/>
    <property type="match status" value="1"/>
</dbReference>